<dbReference type="PRINTS" id="PR00502">
    <property type="entry name" value="NUDIXFAMILY"/>
</dbReference>
<evidence type="ECO:0000313" key="5">
    <source>
        <dbReference type="EMBL" id="PRH84210.1"/>
    </source>
</evidence>
<dbReference type="PROSITE" id="PS51462">
    <property type="entry name" value="NUDIX"/>
    <property type="match status" value="1"/>
</dbReference>
<dbReference type="SUPFAM" id="SSF55811">
    <property type="entry name" value="Nudix"/>
    <property type="match status" value="1"/>
</dbReference>
<comment type="caution">
    <text evidence="5">The sequence shown here is derived from an EMBL/GenBank/DDBJ whole genome shotgun (WGS) entry which is preliminary data.</text>
</comment>
<comment type="cofactor">
    <cofactor evidence="1">
        <name>Mg(2+)</name>
        <dbReference type="ChEBI" id="CHEBI:18420"/>
    </cofactor>
</comment>
<keyword evidence="6" id="KW-1185">Reference proteome</keyword>
<dbReference type="GO" id="GO:0016787">
    <property type="term" value="F:hydrolase activity"/>
    <property type="evidence" value="ECO:0007669"/>
    <property type="project" value="UniProtKB-KW"/>
</dbReference>
<dbReference type="CDD" id="cd04663">
    <property type="entry name" value="NUDIX_Hydrolase"/>
    <property type="match status" value="1"/>
</dbReference>
<comment type="similarity">
    <text evidence="3">Belongs to the Nudix hydrolase family.</text>
</comment>
<name>A0A2S9Q4G9_9HYPH</name>
<reference evidence="5 6" key="1">
    <citation type="submission" date="2018-02" db="EMBL/GenBank/DDBJ databases">
        <title>Whole genome sequencing of endophytic bacterium.</title>
        <authorList>
            <person name="Eedara R."/>
            <person name="Podile A.R."/>
        </authorList>
    </citation>
    <scope>NUCLEOTIDE SEQUENCE [LARGE SCALE GENOMIC DNA]</scope>
    <source>
        <strain evidence="5 6">RP1T</strain>
    </source>
</reference>
<proteinExistence type="inferred from homology"/>
<dbReference type="Gene3D" id="3.90.79.10">
    <property type="entry name" value="Nucleoside Triphosphate Pyrophosphohydrolase"/>
    <property type="match status" value="1"/>
</dbReference>
<evidence type="ECO:0000256" key="2">
    <source>
        <dbReference type="ARBA" id="ARBA00022801"/>
    </source>
</evidence>
<dbReference type="InterPro" id="IPR020476">
    <property type="entry name" value="Nudix_hydrolase"/>
</dbReference>
<dbReference type="Pfam" id="PF00293">
    <property type="entry name" value="NUDIX"/>
    <property type="match status" value="1"/>
</dbReference>
<keyword evidence="2 3" id="KW-0378">Hydrolase</keyword>
<sequence>MSLIVPKAFVYLTRGRSELLLLAHPGHPEAGLQVPAGTVEAGEDPKDAARRELMEETGLTAFRIRAFLGETTRDMRPWGKQERHRRFFFHAIFTGIAPARWRHFEDHGGPAPIPLELFWWRLDEGEPDLIAGHGAMLHRISRSA</sequence>
<dbReference type="InterPro" id="IPR015797">
    <property type="entry name" value="NUDIX_hydrolase-like_dom_sf"/>
</dbReference>
<evidence type="ECO:0000313" key="6">
    <source>
        <dbReference type="Proteomes" id="UP000237682"/>
    </source>
</evidence>
<dbReference type="Proteomes" id="UP000237682">
    <property type="component" value="Unassembled WGS sequence"/>
</dbReference>
<evidence type="ECO:0000256" key="1">
    <source>
        <dbReference type="ARBA" id="ARBA00001946"/>
    </source>
</evidence>
<feature type="domain" description="Nudix hydrolase" evidence="4">
    <location>
        <begin position="3"/>
        <end position="142"/>
    </location>
</feature>
<dbReference type="OrthoDB" id="7914739at2"/>
<dbReference type="AlphaFoldDB" id="A0A2S9Q4G9"/>
<dbReference type="EMBL" id="PUEJ01000015">
    <property type="protein sequence ID" value="PRH84210.1"/>
    <property type="molecule type" value="Genomic_DNA"/>
</dbReference>
<dbReference type="InterPro" id="IPR000086">
    <property type="entry name" value="NUDIX_hydrolase_dom"/>
</dbReference>
<protein>
    <submittedName>
        <fullName evidence="5">DNA mismatch repair protein MutT</fullName>
    </submittedName>
</protein>
<dbReference type="PROSITE" id="PS00893">
    <property type="entry name" value="NUDIX_BOX"/>
    <property type="match status" value="1"/>
</dbReference>
<dbReference type="RefSeq" id="WP_105865420.1">
    <property type="nucleotide sequence ID" value="NZ_PUEJ01000015.1"/>
</dbReference>
<evidence type="ECO:0000256" key="3">
    <source>
        <dbReference type="RuleBase" id="RU003476"/>
    </source>
</evidence>
<organism evidence="5 6">
    <name type="scientific">Labrys okinawensis</name>
    <dbReference type="NCBI Taxonomy" id="346911"/>
    <lineage>
        <taxon>Bacteria</taxon>
        <taxon>Pseudomonadati</taxon>
        <taxon>Pseudomonadota</taxon>
        <taxon>Alphaproteobacteria</taxon>
        <taxon>Hyphomicrobiales</taxon>
        <taxon>Xanthobacteraceae</taxon>
        <taxon>Labrys</taxon>
    </lineage>
</organism>
<gene>
    <name evidence="5" type="ORF">C5L14_28410</name>
</gene>
<dbReference type="InterPro" id="IPR020084">
    <property type="entry name" value="NUDIX_hydrolase_CS"/>
</dbReference>
<evidence type="ECO:0000259" key="4">
    <source>
        <dbReference type="PROSITE" id="PS51462"/>
    </source>
</evidence>
<accession>A0A2S9Q4G9</accession>